<dbReference type="InterPro" id="IPR005498">
    <property type="entry name" value="T4SS_VirB10/TraB/TrbI"/>
</dbReference>
<evidence type="ECO:0000256" key="4">
    <source>
        <dbReference type="ARBA" id="ARBA00022989"/>
    </source>
</evidence>
<comment type="subcellular location">
    <subcellularLocation>
        <location evidence="1">Membrane</location>
        <topology evidence="1">Single-pass membrane protein</topology>
    </subcellularLocation>
</comment>
<dbReference type="Gene3D" id="2.40.128.260">
    <property type="entry name" value="Type IV secretion system, VirB10/TraB/TrbI"/>
    <property type="match status" value="1"/>
</dbReference>
<keyword evidence="5 7" id="KW-0472">Membrane</keyword>
<feature type="transmembrane region" description="Helical" evidence="7">
    <location>
        <begin position="28"/>
        <end position="49"/>
    </location>
</feature>
<keyword evidence="4 7" id="KW-1133">Transmembrane helix</keyword>
<name>A0A3A5L4U0_9GAMM</name>
<evidence type="ECO:0000256" key="1">
    <source>
        <dbReference type="ARBA" id="ARBA00004167"/>
    </source>
</evidence>
<evidence type="ECO:0000256" key="3">
    <source>
        <dbReference type="ARBA" id="ARBA00022692"/>
    </source>
</evidence>
<dbReference type="AlphaFoldDB" id="A0A3A5L4U0"/>
<evidence type="ECO:0000256" key="7">
    <source>
        <dbReference type="SAM" id="Phobius"/>
    </source>
</evidence>
<comment type="similarity">
    <text evidence="2">Belongs to the TrbI/VirB10 family.</text>
</comment>
<evidence type="ECO:0000256" key="2">
    <source>
        <dbReference type="ARBA" id="ARBA00010265"/>
    </source>
</evidence>
<feature type="region of interest" description="Disordered" evidence="6">
    <location>
        <begin position="113"/>
        <end position="135"/>
    </location>
</feature>
<evidence type="ECO:0000256" key="5">
    <source>
        <dbReference type="ARBA" id="ARBA00023136"/>
    </source>
</evidence>
<accession>A0A3A5L4U0</accession>
<dbReference type="GO" id="GO:0016020">
    <property type="term" value="C:membrane"/>
    <property type="evidence" value="ECO:0007669"/>
    <property type="project" value="UniProtKB-SubCell"/>
</dbReference>
<proteinExistence type="inferred from homology"/>
<evidence type="ECO:0000313" key="8">
    <source>
        <dbReference type="EMBL" id="RJT44454.1"/>
    </source>
</evidence>
<comment type="caution">
    <text evidence="8">The sequence shown here is derived from an EMBL/GenBank/DDBJ whole genome shotgun (WGS) entry which is preliminary data.</text>
</comment>
<reference evidence="8 9" key="1">
    <citation type="submission" date="2018-09" db="EMBL/GenBank/DDBJ databases">
        <title>Draft genome sequences of Legionella taurinensis isolated from water samples.</title>
        <authorList>
            <person name="Chakeri A."/>
            <person name="Allerberger F."/>
            <person name="Kundi M."/>
            <person name="Ruppitsch W."/>
            <person name="Schmid D."/>
        </authorList>
    </citation>
    <scope>NUCLEOTIDE SEQUENCE [LARGE SCALE GENOMIC DNA]</scope>
    <source>
        <strain evidence="8 9">4570-18-6</strain>
    </source>
</reference>
<keyword evidence="3 7" id="KW-0812">Transmembrane</keyword>
<organism evidence="8 9">
    <name type="scientific">Legionella taurinensis</name>
    <dbReference type="NCBI Taxonomy" id="70611"/>
    <lineage>
        <taxon>Bacteria</taxon>
        <taxon>Pseudomonadati</taxon>
        <taxon>Pseudomonadota</taxon>
        <taxon>Gammaproteobacteria</taxon>
        <taxon>Legionellales</taxon>
        <taxon>Legionellaceae</taxon>
        <taxon>Legionella</taxon>
    </lineage>
</organism>
<dbReference type="CDD" id="cd16429">
    <property type="entry name" value="VirB10"/>
    <property type="match status" value="1"/>
</dbReference>
<dbReference type="RefSeq" id="WP_120047490.1">
    <property type="nucleotide sequence ID" value="NZ_QZWB01000015.1"/>
</dbReference>
<sequence>MKKNDDLMSPHASPGALNQNGVRRVNNLPLILVIAAFALFVLIIAFVAMKRANQQHPTKQDPIPVERHMDSSLMAAEIIAGRAGGIIMPAQPIEKVNTSLALPVALVDNPDNPPVIRNKPPILRPKTSRSGELTDPDLDRIKMAKMEQFEDAVKAKMSIPLPDQLSTASTFKTQHAGDDAQSKLAALKRQMELLNSGDPTASYQARLQQIRAALGGHEGDARMHLIQNPSQNSGDGSDRWELHSTVEAPRTPFVLRAGAVIPGIMISGVKPDLPGQIIGQVSQNVYDTATGKYLLFPQGTRLIGMYSNEVSYGQSSVLIAWQRLIFPDGKALDIGSMPGGDSAGFAGFHDQVNNHYVRLFGSALLMSGVVAGITYSQNPTQTGAFGQPAQPTAGSVMSAALGQELGQVTSQMIAKNLNIAPSLTIRPGYEFNVIVVKDMTFTKPYQSFDY</sequence>
<dbReference type="Proteomes" id="UP000270757">
    <property type="component" value="Unassembled WGS sequence"/>
</dbReference>
<dbReference type="Pfam" id="PF03743">
    <property type="entry name" value="TrbI"/>
    <property type="match status" value="1"/>
</dbReference>
<protein>
    <submittedName>
        <fullName evidence="8">Conjugal transfer protein TrbI</fullName>
    </submittedName>
</protein>
<dbReference type="EMBL" id="QZWB01000015">
    <property type="protein sequence ID" value="RJT44454.1"/>
    <property type="molecule type" value="Genomic_DNA"/>
</dbReference>
<dbReference type="InterPro" id="IPR042217">
    <property type="entry name" value="T4SS_VirB10/TrbI"/>
</dbReference>
<evidence type="ECO:0000256" key="6">
    <source>
        <dbReference type="SAM" id="MobiDB-lite"/>
    </source>
</evidence>
<gene>
    <name evidence="8" type="ORF">D6J04_12560</name>
</gene>
<evidence type="ECO:0000313" key="9">
    <source>
        <dbReference type="Proteomes" id="UP000270757"/>
    </source>
</evidence>